<evidence type="ECO:0000313" key="1">
    <source>
        <dbReference type="EMBL" id="MBW0475411.1"/>
    </source>
</evidence>
<dbReference type="AlphaFoldDB" id="A0A9Q3BZE5"/>
<reference evidence="1" key="1">
    <citation type="submission" date="2021-03" db="EMBL/GenBank/DDBJ databases">
        <title>Draft genome sequence of rust myrtle Austropuccinia psidii MF-1, a brazilian biotype.</title>
        <authorList>
            <person name="Quecine M.C."/>
            <person name="Pachon D.M.R."/>
            <person name="Bonatelli M.L."/>
            <person name="Correr F.H."/>
            <person name="Franceschini L.M."/>
            <person name="Leite T.F."/>
            <person name="Margarido G.R.A."/>
            <person name="Almeida C.A."/>
            <person name="Ferrarezi J.A."/>
            <person name="Labate C.A."/>
        </authorList>
    </citation>
    <scope>NUCLEOTIDE SEQUENCE</scope>
    <source>
        <strain evidence="1">MF-1</strain>
    </source>
</reference>
<accession>A0A9Q3BZE5</accession>
<dbReference type="EMBL" id="AVOT02004097">
    <property type="protein sequence ID" value="MBW0475411.1"/>
    <property type="molecule type" value="Genomic_DNA"/>
</dbReference>
<evidence type="ECO:0000313" key="2">
    <source>
        <dbReference type="Proteomes" id="UP000765509"/>
    </source>
</evidence>
<protein>
    <submittedName>
        <fullName evidence="1">Uncharacterized protein</fullName>
    </submittedName>
</protein>
<comment type="caution">
    <text evidence="1">The sequence shown here is derived from an EMBL/GenBank/DDBJ whole genome shotgun (WGS) entry which is preliminary data.</text>
</comment>
<dbReference type="Proteomes" id="UP000765509">
    <property type="component" value="Unassembled WGS sequence"/>
</dbReference>
<keyword evidence="2" id="KW-1185">Reference proteome</keyword>
<gene>
    <name evidence="1" type="ORF">O181_015126</name>
</gene>
<sequence length="153" mass="17559">MVRRFCACELELKYCDRFTHYWCTLLPALELEYKTSIHASTNQTSAFLDKGWNPILPQDSLRKDLVWINPIAASFKGTLKKSRKHAEICMEDSFAYSKDKWDKSHATADLKIGDLVLVSTTNYNNIKGFKRVKESFAVNFVIKAHHGENAVEV</sequence>
<proteinExistence type="predicted"/>
<name>A0A9Q3BZE5_9BASI</name>
<dbReference type="OrthoDB" id="3158924at2759"/>
<organism evidence="1 2">
    <name type="scientific">Austropuccinia psidii MF-1</name>
    <dbReference type="NCBI Taxonomy" id="1389203"/>
    <lineage>
        <taxon>Eukaryota</taxon>
        <taxon>Fungi</taxon>
        <taxon>Dikarya</taxon>
        <taxon>Basidiomycota</taxon>
        <taxon>Pucciniomycotina</taxon>
        <taxon>Pucciniomycetes</taxon>
        <taxon>Pucciniales</taxon>
        <taxon>Sphaerophragmiaceae</taxon>
        <taxon>Austropuccinia</taxon>
    </lineage>
</organism>